<feature type="non-terminal residue" evidence="1">
    <location>
        <position position="1"/>
    </location>
</feature>
<dbReference type="EMBL" id="MU273627">
    <property type="protein sequence ID" value="KAI0030329.1"/>
    <property type="molecule type" value="Genomic_DNA"/>
</dbReference>
<reference evidence="1" key="1">
    <citation type="submission" date="2021-02" db="EMBL/GenBank/DDBJ databases">
        <authorList>
            <consortium name="DOE Joint Genome Institute"/>
            <person name="Ahrendt S."/>
            <person name="Looney B.P."/>
            <person name="Miyauchi S."/>
            <person name="Morin E."/>
            <person name="Drula E."/>
            <person name="Courty P.E."/>
            <person name="Chicoki N."/>
            <person name="Fauchery L."/>
            <person name="Kohler A."/>
            <person name="Kuo A."/>
            <person name="Labutti K."/>
            <person name="Pangilinan J."/>
            <person name="Lipzen A."/>
            <person name="Riley R."/>
            <person name="Andreopoulos W."/>
            <person name="He G."/>
            <person name="Johnson J."/>
            <person name="Barry K.W."/>
            <person name="Grigoriev I.V."/>
            <person name="Nagy L."/>
            <person name="Hibbett D."/>
            <person name="Henrissat B."/>
            <person name="Matheny P.B."/>
            <person name="Labbe J."/>
            <person name="Martin F."/>
        </authorList>
    </citation>
    <scope>NUCLEOTIDE SEQUENCE</scope>
    <source>
        <strain evidence="1">EC-137</strain>
    </source>
</reference>
<sequence>LAAPRDPDDFNPVRDMEETLYTIVEHYMTPAQAAPFGPIPGRLPIDADADAPSSSAPALLRLFKRALARRDGPAFRAVLAQINDALCALKYPPPPATSSTPPPSSSPPHSSLPPNALVHNIARWMPSGPPQPVVLRILEEAYQRVVRPQERKLENYKAFHDTVYGELLPPLVARILRTHTRLRPGQIFVDLGSGVGQVCAQAALQTGCTAYGIEIQPDAASVAASFVRDVRARAQGGWALRMGECEVVEGDILVRSEVAGWVREADVVLVNNKVFSAQLNEHLRTLFLDLKDGALVVSLAPFRHASGDRALEDVASIFDVETWEFYGGEVSWTGTGGEYYVHRVDRAAHRARVARLEAAERRTRGARR</sequence>
<comment type="caution">
    <text evidence="1">The sequence shown here is derived from an EMBL/GenBank/DDBJ whole genome shotgun (WGS) entry which is preliminary data.</text>
</comment>
<name>A0ACB8QF03_9AGAM</name>
<proteinExistence type="predicted"/>
<evidence type="ECO:0000313" key="2">
    <source>
        <dbReference type="Proteomes" id="UP000814128"/>
    </source>
</evidence>
<dbReference type="Proteomes" id="UP000814128">
    <property type="component" value="Unassembled WGS sequence"/>
</dbReference>
<gene>
    <name evidence="1" type="ORF">K488DRAFT_54451</name>
</gene>
<organism evidence="1 2">
    <name type="scientific">Vararia minispora EC-137</name>
    <dbReference type="NCBI Taxonomy" id="1314806"/>
    <lineage>
        <taxon>Eukaryota</taxon>
        <taxon>Fungi</taxon>
        <taxon>Dikarya</taxon>
        <taxon>Basidiomycota</taxon>
        <taxon>Agaricomycotina</taxon>
        <taxon>Agaricomycetes</taxon>
        <taxon>Russulales</taxon>
        <taxon>Lachnocladiaceae</taxon>
        <taxon>Vararia</taxon>
    </lineage>
</organism>
<reference evidence="1" key="2">
    <citation type="journal article" date="2022" name="New Phytol.">
        <title>Evolutionary transition to the ectomycorrhizal habit in the genomes of a hyperdiverse lineage of mushroom-forming fungi.</title>
        <authorList>
            <person name="Looney B."/>
            <person name="Miyauchi S."/>
            <person name="Morin E."/>
            <person name="Drula E."/>
            <person name="Courty P.E."/>
            <person name="Kohler A."/>
            <person name="Kuo A."/>
            <person name="LaButti K."/>
            <person name="Pangilinan J."/>
            <person name="Lipzen A."/>
            <person name="Riley R."/>
            <person name="Andreopoulos W."/>
            <person name="He G."/>
            <person name="Johnson J."/>
            <person name="Nolan M."/>
            <person name="Tritt A."/>
            <person name="Barry K.W."/>
            <person name="Grigoriev I.V."/>
            <person name="Nagy L.G."/>
            <person name="Hibbett D."/>
            <person name="Henrissat B."/>
            <person name="Matheny P.B."/>
            <person name="Labbe J."/>
            <person name="Martin F.M."/>
        </authorList>
    </citation>
    <scope>NUCLEOTIDE SEQUENCE</scope>
    <source>
        <strain evidence="1">EC-137</strain>
    </source>
</reference>
<accession>A0ACB8QF03</accession>
<evidence type="ECO:0000313" key="1">
    <source>
        <dbReference type="EMBL" id="KAI0030329.1"/>
    </source>
</evidence>
<keyword evidence="2" id="KW-1185">Reference proteome</keyword>
<protein>
    <submittedName>
        <fullName evidence="1">Histone methylation protein DOT1-domain-containing protein</fullName>
    </submittedName>
</protein>